<reference evidence="3" key="2">
    <citation type="submission" date="2015-01" db="EMBL/GenBank/DDBJ databases">
        <title>Evolutionary Origins and Diversification of the Mycorrhizal Mutualists.</title>
        <authorList>
            <consortium name="DOE Joint Genome Institute"/>
            <consortium name="Mycorrhizal Genomics Consortium"/>
            <person name="Kohler A."/>
            <person name="Kuo A."/>
            <person name="Nagy L.G."/>
            <person name="Floudas D."/>
            <person name="Copeland A."/>
            <person name="Barry K.W."/>
            <person name="Cichocki N."/>
            <person name="Veneault-Fourrey C."/>
            <person name="LaButti K."/>
            <person name="Lindquist E.A."/>
            <person name="Lipzen A."/>
            <person name="Lundell T."/>
            <person name="Morin E."/>
            <person name="Murat C."/>
            <person name="Riley R."/>
            <person name="Ohm R."/>
            <person name="Sun H."/>
            <person name="Tunlid A."/>
            <person name="Henrissat B."/>
            <person name="Grigoriev I.V."/>
            <person name="Hibbett D.S."/>
            <person name="Martin F."/>
        </authorList>
    </citation>
    <scope>NUCLEOTIDE SEQUENCE [LARGE SCALE GENOMIC DNA]</scope>
    <source>
        <strain evidence="3">441</strain>
    </source>
</reference>
<sequence>MPTFSSVTDAFVARNNFQQEISDEYASDPYRERTVPLPSTPYIQRSAPPAPYSQGTEGEAAFNQMYDGSATTSAVTATPMIPAQHDLPYDLLGTPPMSYSFPVQAQCAESEHLYLLAPYHPNNMISPDTPSVQEPFMYAQQTHGSPSHGPAGLDASPAQEYSASSLGRKRSRRKERILCSHEGCGREMSRDSFGRHVKEIHRGMKRKKSKVG</sequence>
<dbReference type="EMBL" id="KN833690">
    <property type="protein sequence ID" value="KIK29137.1"/>
    <property type="molecule type" value="Genomic_DNA"/>
</dbReference>
<dbReference type="OrthoDB" id="2665547at2759"/>
<feature type="region of interest" description="Disordered" evidence="1">
    <location>
        <begin position="140"/>
        <end position="212"/>
    </location>
</feature>
<feature type="compositionally biased region" description="Basic residues" evidence="1">
    <location>
        <begin position="203"/>
        <end position="212"/>
    </location>
</feature>
<dbReference type="Proteomes" id="UP000054018">
    <property type="component" value="Unassembled WGS sequence"/>
</dbReference>
<accession>A0A0D0A428</accession>
<reference evidence="2 3" key="1">
    <citation type="submission" date="2014-04" db="EMBL/GenBank/DDBJ databases">
        <authorList>
            <consortium name="DOE Joint Genome Institute"/>
            <person name="Kuo A."/>
            <person name="Kohler A."/>
            <person name="Costa M.D."/>
            <person name="Nagy L.G."/>
            <person name="Floudas D."/>
            <person name="Copeland A."/>
            <person name="Barry K.W."/>
            <person name="Cichocki N."/>
            <person name="Veneault-Fourrey C."/>
            <person name="LaButti K."/>
            <person name="Lindquist E.A."/>
            <person name="Lipzen A."/>
            <person name="Lundell T."/>
            <person name="Morin E."/>
            <person name="Murat C."/>
            <person name="Sun H."/>
            <person name="Tunlid A."/>
            <person name="Henrissat B."/>
            <person name="Grigoriev I.V."/>
            <person name="Hibbett D.S."/>
            <person name="Martin F."/>
            <person name="Nordberg H.P."/>
            <person name="Cantor M.N."/>
            <person name="Hua S.X."/>
        </authorList>
    </citation>
    <scope>NUCLEOTIDE SEQUENCE [LARGE SCALE GENOMIC DNA]</scope>
    <source>
        <strain evidence="2 3">441</strain>
    </source>
</reference>
<evidence type="ECO:0000313" key="3">
    <source>
        <dbReference type="Proteomes" id="UP000054018"/>
    </source>
</evidence>
<evidence type="ECO:0000313" key="2">
    <source>
        <dbReference type="EMBL" id="KIK29137.1"/>
    </source>
</evidence>
<keyword evidence="3" id="KW-1185">Reference proteome</keyword>
<evidence type="ECO:0000256" key="1">
    <source>
        <dbReference type="SAM" id="MobiDB-lite"/>
    </source>
</evidence>
<dbReference type="HOGENOM" id="CLU_1300137_0_0_1"/>
<protein>
    <submittedName>
        <fullName evidence="2">Uncharacterized protein</fullName>
    </submittedName>
</protein>
<organism evidence="2 3">
    <name type="scientific">Pisolithus microcarpus 441</name>
    <dbReference type="NCBI Taxonomy" id="765257"/>
    <lineage>
        <taxon>Eukaryota</taxon>
        <taxon>Fungi</taxon>
        <taxon>Dikarya</taxon>
        <taxon>Basidiomycota</taxon>
        <taxon>Agaricomycotina</taxon>
        <taxon>Agaricomycetes</taxon>
        <taxon>Agaricomycetidae</taxon>
        <taxon>Boletales</taxon>
        <taxon>Sclerodermatineae</taxon>
        <taxon>Pisolithaceae</taxon>
        <taxon>Pisolithus</taxon>
    </lineage>
</organism>
<gene>
    <name evidence="2" type="ORF">PISMIDRAFT_7013</name>
</gene>
<proteinExistence type="predicted"/>
<name>A0A0D0A428_9AGAM</name>
<dbReference type="AlphaFoldDB" id="A0A0D0A428"/>
<feature type="compositionally biased region" description="Basic and acidic residues" evidence="1">
    <location>
        <begin position="176"/>
        <end position="202"/>
    </location>
</feature>